<evidence type="ECO:0000256" key="3">
    <source>
        <dbReference type="ARBA" id="ARBA00022679"/>
    </source>
</evidence>
<organism evidence="8 10">
    <name type="scientific">Streptococcus agalactiae</name>
    <dbReference type="NCBI Taxonomy" id="1311"/>
    <lineage>
        <taxon>Bacteria</taxon>
        <taxon>Bacillati</taxon>
        <taxon>Bacillota</taxon>
        <taxon>Bacilli</taxon>
        <taxon>Lactobacillales</taxon>
        <taxon>Streptococcaceae</taxon>
        <taxon>Streptococcus</taxon>
    </lineage>
</organism>
<feature type="active site" description="Nucleophile" evidence="6">
    <location>
        <position position="221"/>
    </location>
</feature>
<accession>A0A0H1UTQ8</accession>
<dbReference type="Proteomes" id="UP000255140">
    <property type="component" value="Unassembled WGS sequence"/>
</dbReference>
<dbReference type="InterPro" id="IPR029063">
    <property type="entry name" value="SAM-dependent_MTases_sf"/>
</dbReference>
<dbReference type="CDD" id="cd02440">
    <property type="entry name" value="AdoMet_MTases"/>
    <property type="match status" value="1"/>
</dbReference>
<dbReference type="PRINTS" id="PR02008">
    <property type="entry name" value="RCMTFAMILY"/>
</dbReference>
<evidence type="ECO:0000256" key="6">
    <source>
        <dbReference type="PROSITE-ProRule" id="PRU01023"/>
    </source>
</evidence>
<dbReference type="Gene3D" id="2.30.130.60">
    <property type="match status" value="1"/>
</dbReference>
<dbReference type="GO" id="GO:0008173">
    <property type="term" value="F:RNA methyltransferase activity"/>
    <property type="evidence" value="ECO:0007669"/>
    <property type="project" value="InterPro"/>
</dbReference>
<dbReference type="InterPro" id="IPR027391">
    <property type="entry name" value="Nol1_Nop2_Fmu_2"/>
</dbReference>
<sequence>MKLPNEFIEKYQTILKDEAEAFFDSFEQKPISAYRTNPLKEKQLDFPNAIPSTPWGHYGKISGKSIEHTTGLVYSQEPAAQIVAQIAEPQEGMKVLDLAAAPGGKTTHLLSYLNNTGLLVSNEISNKRSKILVENVERFGARNVIVTNESSQRLAKCFNSFFDLIVFDGPCSGEGMFRKDPQAIQYWHKDYPTECAQLQRDILKEAIKMLARGGILVYSTCTWSPEENEEVVNWLLQEYDYLELVDIPKLNGMVEGINVPQVARMYPHHFQGEGQFVAKLRDTRPKEAQKIKPKAQKINKMQLQLWQQFAQDHLKIDLNGVLDVFGDQLYLLPNGFPDLSKLKIARNGLHLGTFKKNRFEPSFALGMALSEHDLVQSIEIDIEQFEVYVSGNVVKLDKAVPNGWYQILVKGNGLGFAKVTNNTLKNYYPKGLRFQT</sequence>
<reference evidence="10 11" key="1">
    <citation type="submission" date="2018-06" db="EMBL/GenBank/DDBJ databases">
        <authorList>
            <consortium name="Pathogen Informatics"/>
            <person name="Doyle S."/>
        </authorList>
    </citation>
    <scope>NUCLEOTIDE SEQUENCE [LARGE SCALE GENOMIC DNA]</scope>
    <source>
        <strain evidence="8 10">NCTC8181</strain>
        <strain evidence="9 11">NCTC9828</strain>
    </source>
</reference>
<evidence type="ECO:0000313" key="11">
    <source>
        <dbReference type="Proteomes" id="UP000255140"/>
    </source>
</evidence>
<evidence type="ECO:0000256" key="1">
    <source>
        <dbReference type="ARBA" id="ARBA00022490"/>
    </source>
</evidence>
<keyword evidence="4 6" id="KW-0949">S-adenosyl-L-methionine</keyword>
<evidence type="ECO:0000256" key="2">
    <source>
        <dbReference type="ARBA" id="ARBA00022603"/>
    </source>
</evidence>
<dbReference type="InterPro" id="IPR031340">
    <property type="entry name" value="RsmF_methylt_CI"/>
</dbReference>
<dbReference type="EMBL" id="UHEW01000005">
    <property type="protein sequence ID" value="SUN29315.1"/>
    <property type="molecule type" value="Genomic_DNA"/>
</dbReference>
<dbReference type="InterPro" id="IPR023267">
    <property type="entry name" value="RCMT"/>
</dbReference>
<feature type="binding site" evidence="6">
    <location>
        <position position="168"/>
    </location>
    <ligand>
        <name>S-adenosyl-L-methionine</name>
        <dbReference type="ChEBI" id="CHEBI:59789"/>
    </ligand>
</feature>
<keyword evidence="5 6" id="KW-0694">RNA-binding</keyword>
<dbReference type="Proteomes" id="UP000250200">
    <property type="component" value="Unassembled WGS sequence"/>
</dbReference>
<keyword evidence="3 6" id="KW-0808">Transferase</keyword>
<dbReference type="Gene3D" id="3.30.70.1170">
    <property type="entry name" value="Sun protein, domain 3"/>
    <property type="match status" value="1"/>
</dbReference>
<dbReference type="GO" id="GO:0003723">
    <property type="term" value="F:RNA binding"/>
    <property type="evidence" value="ECO:0007669"/>
    <property type="project" value="UniProtKB-UniRule"/>
</dbReference>
<evidence type="ECO:0000313" key="10">
    <source>
        <dbReference type="Proteomes" id="UP000250200"/>
    </source>
</evidence>
<dbReference type="RefSeq" id="WP_000775407.1">
    <property type="nucleotide sequence ID" value="NZ_CP026082.1"/>
</dbReference>
<dbReference type="Pfam" id="PF13636">
    <property type="entry name" value="Methyltranf_PUA"/>
    <property type="match status" value="1"/>
</dbReference>
<dbReference type="EC" id="2.1.1.178" evidence="8"/>
<dbReference type="SUPFAM" id="SSF53335">
    <property type="entry name" value="S-adenosyl-L-methionine-dependent methyltransferases"/>
    <property type="match status" value="1"/>
</dbReference>
<name>A0A0H1UTQ8_STRAG</name>
<dbReference type="PANTHER" id="PTHR22807:SF30">
    <property type="entry name" value="28S RRNA (CYTOSINE(4447)-C(5))-METHYLTRANSFERASE-RELATED"/>
    <property type="match status" value="1"/>
</dbReference>
<comment type="similarity">
    <text evidence="6">Belongs to the class I-like SAM-binding methyltransferase superfamily. RsmB/NOP family.</text>
</comment>
<keyword evidence="2 6" id="KW-0489">Methyltransferase</keyword>
<comment type="caution">
    <text evidence="6">Lacks conserved residue(s) required for the propagation of feature annotation.</text>
</comment>
<dbReference type="GO" id="GO:0001510">
    <property type="term" value="P:RNA methylation"/>
    <property type="evidence" value="ECO:0007669"/>
    <property type="project" value="InterPro"/>
</dbReference>
<dbReference type="EMBL" id="UAVB01000001">
    <property type="protein sequence ID" value="SQA19215.1"/>
    <property type="molecule type" value="Genomic_DNA"/>
</dbReference>
<dbReference type="PANTHER" id="PTHR22807">
    <property type="entry name" value="NOP2 YEAST -RELATED NOL1/NOP2/FMU SUN DOMAIN-CONTAINING"/>
    <property type="match status" value="1"/>
</dbReference>
<dbReference type="AlphaFoldDB" id="A0A0H1UTQ8"/>
<dbReference type="CDD" id="cd21147">
    <property type="entry name" value="RsmF_methylt_CTD1"/>
    <property type="match status" value="1"/>
</dbReference>
<dbReference type="Pfam" id="PF17125">
    <property type="entry name" value="Methyltr_RsmF_N"/>
    <property type="match status" value="1"/>
</dbReference>
<comment type="caution">
    <text evidence="8">The sequence shown here is derived from an EMBL/GenBank/DDBJ whole genome shotgun (WGS) entry which is preliminary data.</text>
</comment>
<evidence type="ECO:0000259" key="7">
    <source>
        <dbReference type="PROSITE" id="PS51686"/>
    </source>
</evidence>
<keyword evidence="1" id="KW-0963">Cytoplasm</keyword>
<feature type="binding site" evidence="6">
    <location>
        <begin position="99"/>
        <end position="105"/>
    </location>
    <ligand>
        <name>S-adenosyl-L-methionine</name>
        <dbReference type="ChEBI" id="CHEBI:59789"/>
    </ligand>
</feature>
<evidence type="ECO:0000313" key="9">
    <source>
        <dbReference type="EMBL" id="SUN29315.1"/>
    </source>
</evidence>
<evidence type="ECO:0000256" key="5">
    <source>
        <dbReference type="ARBA" id="ARBA00022884"/>
    </source>
</evidence>
<protein>
    <submittedName>
        <fullName evidence="8">tRNA and rRNA cytosine-C5-methylases</fullName>
        <ecNumber evidence="8">2.1.1.178</ecNumber>
    </submittedName>
</protein>
<dbReference type="InterPro" id="IPR049560">
    <property type="entry name" value="MeTrfase_RsmB-F_NOP2_cat"/>
</dbReference>
<dbReference type="Pfam" id="PF01189">
    <property type="entry name" value="Methyltr_RsmB-F"/>
    <property type="match status" value="1"/>
</dbReference>
<dbReference type="Pfam" id="PF17126">
    <property type="entry name" value="RsmF_methylt_CI"/>
    <property type="match status" value="1"/>
</dbReference>
<dbReference type="PROSITE" id="PS51686">
    <property type="entry name" value="SAM_MT_RSMB_NOP"/>
    <property type="match status" value="1"/>
</dbReference>
<feature type="binding site" evidence="6">
    <location>
        <position position="123"/>
    </location>
    <ligand>
        <name>S-adenosyl-L-methionine</name>
        <dbReference type="ChEBI" id="CHEBI:59789"/>
    </ligand>
</feature>
<feature type="domain" description="SAM-dependent MTase RsmB/NOP-type" evidence="7">
    <location>
        <begin position="1"/>
        <end position="283"/>
    </location>
</feature>
<evidence type="ECO:0000313" key="8">
    <source>
        <dbReference type="EMBL" id="SQA19215.1"/>
    </source>
</evidence>
<gene>
    <name evidence="8" type="primary">rsmF</name>
    <name evidence="8" type="ORF">NCTC8181_02281</name>
    <name evidence="9" type="ORF">NCTC9828_01594</name>
</gene>
<dbReference type="InterPro" id="IPR031341">
    <property type="entry name" value="Methyltr_RsmF_N"/>
</dbReference>
<dbReference type="Gene3D" id="3.40.50.150">
    <property type="entry name" value="Vaccinia Virus protein VP39"/>
    <property type="match status" value="1"/>
</dbReference>
<proteinExistence type="inferred from homology"/>
<evidence type="ECO:0000256" key="4">
    <source>
        <dbReference type="ARBA" id="ARBA00022691"/>
    </source>
</evidence>
<dbReference type="InterPro" id="IPR001678">
    <property type="entry name" value="MeTrfase_RsmB-F_NOP2_dom"/>
</dbReference>